<feature type="domain" description="M23ase beta-sheet core" evidence="4">
    <location>
        <begin position="283"/>
        <end position="376"/>
    </location>
</feature>
<dbReference type="FunFam" id="2.70.70.10:FF:000003">
    <property type="entry name" value="Murein hydrolase activator EnvC"/>
    <property type="match status" value="1"/>
</dbReference>
<feature type="signal peptide" evidence="3">
    <location>
        <begin position="1"/>
        <end position="20"/>
    </location>
</feature>
<dbReference type="EMBL" id="DTHO01000066">
    <property type="protein sequence ID" value="HGG99997.1"/>
    <property type="molecule type" value="Genomic_DNA"/>
</dbReference>
<evidence type="ECO:0000313" key="5">
    <source>
        <dbReference type="EMBL" id="HGG99997.1"/>
    </source>
</evidence>
<evidence type="ECO:0000259" key="4">
    <source>
        <dbReference type="Pfam" id="PF01551"/>
    </source>
</evidence>
<dbReference type="InterPro" id="IPR050570">
    <property type="entry name" value="Cell_wall_metabolism_enzyme"/>
</dbReference>
<dbReference type="SUPFAM" id="SSF51261">
    <property type="entry name" value="Duplicated hybrid motif"/>
    <property type="match status" value="1"/>
</dbReference>
<evidence type="ECO:0000256" key="1">
    <source>
        <dbReference type="ARBA" id="ARBA00022729"/>
    </source>
</evidence>
<dbReference type="PANTHER" id="PTHR21666:SF289">
    <property type="entry name" value="L-ALA--D-GLU ENDOPEPTIDASE"/>
    <property type="match status" value="1"/>
</dbReference>
<dbReference type="Pfam" id="PF01551">
    <property type="entry name" value="Peptidase_M23"/>
    <property type="match status" value="1"/>
</dbReference>
<keyword evidence="1 3" id="KW-0732">Signal</keyword>
<feature type="coiled-coil region" evidence="2">
    <location>
        <begin position="24"/>
        <end position="96"/>
    </location>
</feature>
<evidence type="ECO:0000256" key="2">
    <source>
        <dbReference type="SAM" id="Coils"/>
    </source>
</evidence>
<gene>
    <name evidence="5" type="ORF">ENV75_06100</name>
</gene>
<dbReference type="GO" id="GO:0004222">
    <property type="term" value="F:metalloendopeptidase activity"/>
    <property type="evidence" value="ECO:0007669"/>
    <property type="project" value="TreeGrafter"/>
</dbReference>
<accession>A0A7C4AK57</accession>
<protein>
    <recommendedName>
        <fullName evidence="4">M23ase beta-sheet core domain-containing protein</fullName>
    </recommendedName>
</protein>
<dbReference type="Gene3D" id="2.70.70.10">
    <property type="entry name" value="Glucose Permease (Domain IIA)"/>
    <property type="match status" value="1"/>
</dbReference>
<evidence type="ECO:0000256" key="3">
    <source>
        <dbReference type="SAM" id="SignalP"/>
    </source>
</evidence>
<comment type="caution">
    <text evidence="5">The sequence shown here is derived from an EMBL/GenBank/DDBJ whole genome shotgun (WGS) entry which is preliminary data.</text>
</comment>
<organism evidence="5">
    <name type="scientific">Thermodesulfovibrio aggregans</name>
    <dbReference type="NCBI Taxonomy" id="86166"/>
    <lineage>
        <taxon>Bacteria</taxon>
        <taxon>Pseudomonadati</taxon>
        <taxon>Nitrospirota</taxon>
        <taxon>Thermodesulfovibrionia</taxon>
        <taxon>Thermodesulfovibrionales</taxon>
        <taxon>Thermodesulfovibrionaceae</taxon>
        <taxon>Thermodesulfovibrio</taxon>
    </lineage>
</organism>
<dbReference type="Gene3D" id="6.10.250.3150">
    <property type="match status" value="1"/>
</dbReference>
<sequence length="382" mass="44010">MWKINILIAAFFIICSAGLAAEPKEELKHIKKELDIHKKKLQETKKTELNILEDLKKVSREIEEIEEKIKSHRMKIKDLQIKIAQTEKEIKSYSSQLETRRSYLVSRIKGIQRFYYQTDPLLIILMEDDTTEALRLIRNIQKITNIDKELINKFKAELKRLTAVQNELKNLYASLKTEEEALKKAEETQKKKKKEKEILLVKVRQNKVLYEKKIRELEENARRLTRLLKETEKRQTRTGRTDVSLPEGGFTKMKGTLVWPVSGRVVSHYGTQKDPVFDIPVFRSGIHINAAPGAEVKASAEGKVVYANYFKGYQNLVIISHGEGYYTVYGNLGSITVKEGAYVKGGQVIGTVADNSNIGTPAVYFEVRYRGKPLNPEQWLKR</sequence>
<keyword evidence="2" id="KW-0175">Coiled coil</keyword>
<reference evidence="5" key="1">
    <citation type="journal article" date="2020" name="mSystems">
        <title>Genome- and Community-Level Interaction Insights into Carbon Utilization and Element Cycling Functions of Hydrothermarchaeota in Hydrothermal Sediment.</title>
        <authorList>
            <person name="Zhou Z."/>
            <person name="Liu Y."/>
            <person name="Xu W."/>
            <person name="Pan J."/>
            <person name="Luo Z.H."/>
            <person name="Li M."/>
        </authorList>
    </citation>
    <scope>NUCLEOTIDE SEQUENCE [LARGE SCALE GENOMIC DNA]</scope>
    <source>
        <strain evidence="5">SpSt-788</strain>
    </source>
</reference>
<name>A0A7C4AK57_9BACT</name>
<dbReference type="PANTHER" id="PTHR21666">
    <property type="entry name" value="PEPTIDASE-RELATED"/>
    <property type="match status" value="1"/>
</dbReference>
<dbReference type="InterPro" id="IPR016047">
    <property type="entry name" value="M23ase_b-sheet_dom"/>
</dbReference>
<feature type="coiled-coil region" evidence="2">
    <location>
        <begin position="151"/>
        <end position="234"/>
    </location>
</feature>
<dbReference type="CDD" id="cd12797">
    <property type="entry name" value="M23_peptidase"/>
    <property type="match status" value="1"/>
</dbReference>
<proteinExistence type="predicted"/>
<feature type="chain" id="PRO_5028259414" description="M23ase beta-sheet core domain-containing protein" evidence="3">
    <location>
        <begin position="21"/>
        <end position="382"/>
    </location>
</feature>
<dbReference type="AlphaFoldDB" id="A0A7C4AK57"/>
<dbReference type="InterPro" id="IPR011055">
    <property type="entry name" value="Dup_hybrid_motif"/>
</dbReference>